<organism evidence="3 4">
    <name type="scientific">Govanella unica</name>
    <dbReference type="NCBI Taxonomy" id="2975056"/>
    <lineage>
        <taxon>Bacteria</taxon>
        <taxon>Pseudomonadati</taxon>
        <taxon>Pseudomonadota</taxon>
        <taxon>Alphaproteobacteria</taxon>
        <taxon>Emcibacterales</taxon>
        <taxon>Govanellaceae</taxon>
        <taxon>Govanella</taxon>
    </lineage>
</organism>
<dbReference type="RefSeq" id="WP_274942819.1">
    <property type="nucleotide sequence ID" value="NZ_JANWOI010000001.1"/>
</dbReference>
<evidence type="ECO:0000313" key="3">
    <source>
        <dbReference type="EMBL" id="MDA5193125.1"/>
    </source>
</evidence>
<dbReference type="NCBIfam" id="TIGR03382">
    <property type="entry name" value="GC_trans_RRR"/>
    <property type="match status" value="1"/>
</dbReference>
<protein>
    <submittedName>
        <fullName evidence="3">PEP-CTERM sorting domain-containing protein</fullName>
    </submittedName>
</protein>
<sequence length="224" mass="23139">MLLKSSLIGFFAALGFATAAHATPLNFELTQFTGASSRVHILVEQQDANTLRFTLTEPVHAGEIQGELRAFYFNVANESILSALSISGSFISATAKSANNVTEVGGSDTTLDGGGGIAHPFDVGIAFGTAGSDGFVYSTVFTIAYAGGLNLDTFFPQTADAQLFGVRLKPFPNGSSSKLVCNAPCGSTSSSGGPDPQQEDVPAPASLMLLGLGLAGLGLRRRWA</sequence>
<reference evidence="3" key="2">
    <citation type="journal article" date="2023" name="Syst. Appl. Microbiol.">
        <title>Govania unica gen. nov., sp. nov., a rare biosphere bacterium that represents a novel family in the class Alphaproteobacteria.</title>
        <authorList>
            <person name="Vandamme P."/>
            <person name="Peeters C."/>
            <person name="Hettiarachchi A."/>
            <person name="Cnockaert M."/>
            <person name="Carlier A."/>
        </authorList>
    </citation>
    <scope>NUCLEOTIDE SEQUENCE</scope>
    <source>
        <strain evidence="3">LMG 31809</strain>
    </source>
</reference>
<dbReference type="Proteomes" id="UP001141619">
    <property type="component" value="Unassembled WGS sequence"/>
</dbReference>
<keyword evidence="1" id="KW-0732">Signal</keyword>
<feature type="signal peptide" evidence="1">
    <location>
        <begin position="1"/>
        <end position="22"/>
    </location>
</feature>
<proteinExistence type="predicted"/>
<accession>A0A9X3Z6E0</accession>
<feature type="chain" id="PRO_5040761281" evidence="1">
    <location>
        <begin position="23"/>
        <end position="224"/>
    </location>
</feature>
<dbReference type="InterPro" id="IPR013424">
    <property type="entry name" value="Ice-binding_C"/>
</dbReference>
<keyword evidence="4" id="KW-1185">Reference proteome</keyword>
<comment type="caution">
    <text evidence="3">The sequence shown here is derived from an EMBL/GenBank/DDBJ whole genome shotgun (WGS) entry which is preliminary data.</text>
</comment>
<dbReference type="InterPro" id="IPR017756">
    <property type="entry name" value="TM_Gly-Cys-Arg_CS"/>
</dbReference>
<dbReference type="NCBIfam" id="TIGR03901">
    <property type="entry name" value="MYXO-CTERM"/>
    <property type="match status" value="1"/>
</dbReference>
<dbReference type="EMBL" id="JANWOI010000001">
    <property type="protein sequence ID" value="MDA5193125.1"/>
    <property type="molecule type" value="Genomic_DNA"/>
</dbReference>
<dbReference type="InterPro" id="IPR024038">
    <property type="entry name" value="MYXO-CTERM"/>
</dbReference>
<dbReference type="NCBIfam" id="TIGR02595">
    <property type="entry name" value="PEP_CTERM"/>
    <property type="match status" value="1"/>
</dbReference>
<evidence type="ECO:0000256" key="1">
    <source>
        <dbReference type="SAM" id="SignalP"/>
    </source>
</evidence>
<dbReference type="AlphaFoldDB" id="A0A9X3Z6E0"/>
<gene>
    <name evidence="3" type="ORF">NYP16_04040</name>
</gene>
<feature type="domain" description="Ice-binding protein C-terminal" evidence="2">
    <location>
        <begin position="200"/>
        <end position="222"/>
    </location>
</feature>
<dbReference type="Pfam" id="PF07589">
    <property type="entry name" value="PEP-CTERM"/>
    <property type="match status" value="1"/>
</dbReference>
<evidence type="ECO:0000313" key="4">
    <source>
        <dbReference type="Proteomes" id="UP001141619"/>
    </source>
</evidence>
<evidence type="ECO:0000259" key="2">
    <source>
        <dbReference type="Pfam" id="PF07589"/>
    </source>
</evidence>
<name>A0A9X3Z6E0_9PROT</name>
<reference evidence="3" key="1">
    <citation type="submission" date="2022-08" db="EMBL/GenBank/DDBJ databases">
        <authorList>
            <person name="Vandamme P."/>
            <person name="Hettiarachchi A."/>
            <person name="Peeters C."/>
            <person name="Cnockaert M."/>
            <person name="Carlier A."/>
        </authorList>
    </citation>
    <scope>NUCLEOTIDE SEQUENCE</scope>
    <source>
        <strain evidence="3">LMG 31809</strain>
    </source>
</reference>